<keyword evidence="2" id="KW-1185">Reference proteome</keyword>
<name>A0A5M9JIM3_MONFR</name>
<gene>
    <name evidence="1" type="ORF">EYC84_000961</name>
</gene>
<sequence length="73" mass="8752">MRFPVFLRIVKEMVPIHNNKQNKTPLREQGVEHDKVKSDDKLLWIDREKGKGNTYVEFHRDHWADLELGKARL</sequence>
<proteinExistence type="predicted"/>
<reference evidence="1 2" key="1">
    <citation type="submission" date="2019-06" db="EMBL/GenBank/DDBJ databases">
        <title>Genome Sequence of the Brown Rot Fungal Pathogen Monilinia fructicola.</title>
        <authorList>
            <person name="De Miccolis Angelini R.M."/>
            <person name="Landi L."/>
            <person name="Abate D."/>
            <person name="Pollastro S."/>
            <person name="Romanazzi G."/>
            <person name="Faretra F."/>
        </authorList>
    </citation>
    <scope>NUCLEOTIDE SEQUENCE [LARGE SCALE GENOMIC DNA]</scope>
    <source>
        <strain evidence="1 2">Mfrc123</strain>
    </source>
</reference>
<dbReference type="AlphaFoldDB" id="A0A5M9JIM3"/>
<protein>
    <submittedName>
        <fullName evidence="1">Uncharacterized protein</fullName>
    </submittedName>
</protein>
<evidence type="ECO:0000313" key="1">
    <source>
        <dbReference type="EMBL" id="KAA8569304.1"/>
    </source>
</evidence>
<comment type="caution">
    <text evidence="1">The sequence shown here is derived from an EMBL/GenBank/DDBJ whole genome shotgun (WGS) entry which is preliminary data.</text>
</comment>
<accession>A0A5M9JIM3</accession>
<dbReference type="Proteomes" id="UP000322873">
    <property type="component" value="Unassembled WGS sequence"/>
</dbReference>
<dbReference type="VEuPathDB" id="FungiDB:MFRU_004g01290"/>
<dbReference type="EMBL" id="VICG01000008">
    <property type="protein sequence ID" value="KAA8569304.1"/>
    <property type="molecule type" value="Genomic_DNA"/>
</dbReference>
<organism evidence="1 2">
    <name type="scientific">Monilinia fructicola</name>
    <name type="common">Brown rot fungus</name>
    <name type="synonym">Ciboria fructicola</name>
    <dbReference type="NCBI Taxonomy" id="38448"/>
    <lineage>
        <taxon>Eukaryota</taxon>
        <taxon>Fungi</taxon>
        <taxon>Dikarya</taxon>
        <taxon>Ascomycota</taxon>
        <taxon>Pezizomycotina</taxon>
        <taxon>Leotiomycetes</taxon>
        <taxon>Helotiales</taxon>
        <taxon>Sclerotiniaceae</taxon>
        <taxon>Monilinia</taxon>
    </lineage>
</organism>
<evidence type="ECO:0000313" key="2">
    <source>
        <dbReference type="Proteomes" id="UP000322873"/>
    </source>
</evidence>